<name>A0A7Y7YIY1_9PSED</name>
<feature type="non-terminal residue" evidence="1">
    <location>
        <position position="53"/>
    </location>
</feature>
<accession>A0A7Y7YIY1</accession>
<sequence>RAACAPECSGESDAEGVIRIEGLHPIPITLQLAANPLAEQLQTRRLRAERAEP</sequence>
<feature type="non-terminal residue" evidence="1">
    <location>
        <position position="1"/>
    </location>
</feature>
<evidence type="ECO:0000313" key="2">
    <source>
        <dbReference type="Proteomes" id="UP000520592"/>
    </source>
</evidence>
<gene>
    <name evidence="1" type="ORF">HX876_32715</name>
</gene>
<protein>
    <submittedName>
        <fullName evidence="1">Uncharacterized protein</fullName>
    </submittedName>
</protein>
<proteinExistence type="predicted"/>
<dbReference type="AlphaFoldDB" id="A0A7Y7YIY1"/>
<organism evidence="1 2">
    <name type="scientific">Pseudomonas gingeri</name>
    <dbReference type="NCBI Taxonomy" id="117681"/>
    <lineage>
        <taxon>Bacteria</taxon>
        <taxon>Pseudomonadati</taxon>
        <taxon>Pseudomonadota</taxon>
        <taxon>Gammaproteobacteria</taxon>
        <taxon>Pseudomonadales</taxon>
        <taxon>Pseudomonadaceae</taxon>
        <taxon>Pseudomonas</taxon>
    </lineage>
</organism>
<dbReference type="EMBL" id="JACAQD010000053">
    <property type="protein sequence ID" value="NWC37123.1"/>
    <property type="molecule type" value="Genomic_DNA"/>
</dbReference>
<evidence type="ECO:0000313" key="1">
    <source>
        <dbReference type="EMBL" id="NWC37123.1"/>
    </source>
</evidence>
<comment type="caution">
    <text evidence="1">The sequence shown here is derived from an EMBL/GenBank/DDBJ whole genome shotgun (WGS) entry which is preliminary data.</text>
</comment>
<dbReference type="Proteomes" id="UP000520592">
    <property type="component" value="Unassembled WGS sequence"/>
</dbReference>
<reference evidence="1 2" key="1">
    <citation type="submission" date="2020-04" db="EMBL/GenBank/DDBJ databases">
        <title>Molecular characterization of pseudomonads from Agaricus bisporus reveal novel blotch 2 pathogens in Western Europe.</title>
        <authorList>
            <person name="Taparia T."/>
            <person name="Krijger M."/>
            <person name="Haynes E."/>
            <person name="Elpinstone J.G."/>
            <person name="Noble R."/>
            <person name="Van Der Wolf J."/>
        </authorList>
    </citation>
    <scope>NUCLEOTIDE SEQUENCE [LARGE SCALE GENOMIC DNA]</scope>
    <source>
        <strain evidence="1 2">IPO3737</strain>
    </source>
</reference>